<accession>A0A2Z6M051</accession>
<dbReference type="AlphaFoldDB" id="A0A2Z6M051"/>
<keyword evidence="2" id="KW-1185">Reference proteome</keyword>
<organism evidence="1 2">
    <name type="scientific">Trifolium subterraneum</name>
    <name type="common">Subterranean clover</name>
    <dbReference type="NCBI Taxonomy" id="3900"/>
    <lineage>
        <taxon>Eukaryota</taxon>
        <taxon>Viridiplantae</taxon>
        <taxon>Streptophyta</taxon>
        <taxon>Embryophyta</taxon>
        <taxon>Tracheophyta</taxon>
        <taxon>Spermatophyta</taxon>
        <taxon>Magnoliopsida</taxon>
        <taxon>eudicotyledons</taxon>
        <taxon>Gunneridae</taxon>
        <taxon>Pentapetalae</taxon>
        <taxon>rosids</taxon>
        <taxon>fabids</taxon>
        <taxon>Fabales</taxon>
        <taxon>Fabaceae</taxon>
        <taxon>Papilionoideae</taxon>
        <taxon>50 kb inversion clade</taxon>
        <taxon>NPAAA clade</taxon>
        <taxon>Hologalegina</taxon>
        <taxon>IRL clade</taxon>
        <taxon>Trifolieae</taxon>
        <taxon>Trifolium</taxon>
    </lineage>
</organism>
<sequence>MNYVVFDEDEGEKDDEDGDLFIKIIINFTNLIDKVPKPLYVVVYSDFTVVASPLFPNWGCKSYKVCRLTRKGQFSIGCNLFDVGSGLGRSGFSETFPMDGFLRLVICARDVFSSSLWWCLVGRFRFPAEANHIVYLVVALHPPIQMMGPTIGMPIPQQWLVLMMREMTYLKKDFQIFNQWSFLVISLTSIQ</sequence>
<gene>
    <name evidence="1" type="ORF">TSUD_30880</name>
</gene>
<proteinExistence type="predicted"/>
<protein>
    <submittedName>
        <fullName evidence="1">Uncharacterized protein</fullName>
    </submittedName>
</protein>
<dbReference type="Proteomes" id="UP000242715">
    <property type="component" value="Unassembled WGS sequence"/>
</dbReference>
<dbReference type="EMBL" id="DF973322">
    <property type="protein sequence ID" value="GAU25824.1"/>
    <property type="molecule type" value="Genomic_DNA"/>
</dbReference>
<reference evidence="2" key="1">
    <citation type="journal article" date="2017" name="Front. Plant Sci.">
        <title>Climate Clever Clovers: New Paradigm to Reduce the Environmental Footprint of Ruminants by Breeding Low Methanogenic Forages Utilizing Haplotype Variation.</title>
        <authorList>
            <person name="Kaur P."/>
            <person name="Appels R."/>
            <person name="Bayer P.E."/>
            <person name="Keeble-Gagnere G."/>
            <person name="Wang J."/>
            <person name="Hirakawa H."/>
            <person name="Shirasawa K."/>
            <person name="Vercoe P."/>
            <person name="Stefanova K."/>
            <person name="Durmic Z."/>
            <person name="Nichols P."/>
            <person name="Revell C."/>
            <person name="Isobe S.N."/>
            <person name="Edwards D."/>
            <person name="Erskine W."/>
        </authorList>
    </citation>
    <scope>NUCLEOTIDE SEQUENCE [LARGE SCALE GENOMIC DNA]</scope>
    <source>
        <strain evidence="2">cv. Daliak</strain>
    </source>
</reference>
<name>A0A2Z6M051_TRISU</name>
<evidence type="ECO:0000313" key="1">
    <source>
        <dbReference type="EMBL" id="GAU25824.1"/>
    </source>
</evidence>
<evidence type="ECO:0000313" key="2">
    <source>
        <dbReference type="Proteomes" id="UP000242715"/>
    </source>
</evidence>